<feature type="domain" description="HTH merR-type" evidence="5">
    <location>
        <begin position="1"/>
        <end position="71"/>
    </location>
</feature>
<name>A0ABS7C237_9BACL</name>
<evidence type="ECO:0000313" key="7">
    <source>
        <dbReference type="Proteomes" id="UP001519887"/>
    </source>
</evidence>
<dbReference type="SUPFAM" id="SSF46955">
    <property type="entry name" value="Putative DNA-binding domain"/>
    <property type="match status" value="1"/>
</dbReference>
<evidence type="ECO:0000256" key="2">
    <source>
        <dbReference type="ARBA" id="ARBA00023125"/>
    </source>
</evidence>
<sequence length="120" mass="13937">MRINTLAQKTGLTAPAIRFYEKEGLLDARHVQRGENNYREYCQEAVEHLQLIKKVQTAGFTISEIKEVIQADEANELSLSRKVEILRQKMQEIERKQNELEQVQTHISRMLANKLALMEA</sequence>
<keyword evidence="1" id="KW-0805">Transcription regulation</keyword>
<proteinExistence type="predicted"/>
<dbReference type="Proteomes" id="UP001519887">
    <property type="component" value="Unassembled WGS sequence"/>
</dbReference>
<dbReference type="SMART" id="SM00422">
    <property type="entry name" value="HTH_MERR"/>
    <property type="match status" value="1"/>
</dbReference>
<evidence type="ECO:0000256" key="3">
    <source>
        <dbReference type="ARBA" id="ARBA00023163"/>
    </source>
</evidence>
<keyword evidence="4" id="KW-0175">Coiled coil</keyword>
<feature type="coiled-coil region" evidence="4">
    <location>
        <begin position="76"/>
        <end position="113"/>
    </location>
</feature>
<dbReference type="InterPro" id="IPR047057">
    <property type="entry name" value="MerR_fam"/>
</dbReference>
<dbReference type="EMBL" id="JAHZIK010000279">
    <property type="protein sequence ID" value="MBW7454950.1"/>
    <property type="molecule type" value="Genomic_DNA"/>
</dbReference>
<dbReference type="RefSeq" id="WP_210039528.1">
    <property type="nucleotide sequence ID" value="NZ_JBHLVU010000005.1"/>
</dbReference>
<evidence type="ECO:0000259" key="5">
    <source>
        <dbReference type="PROSITE" id="PS50937"/>
    </source>
</evidence>
<accession>A0ABS7C237</accession>
<evidence type="ECO:0000256" key="1">
    <source>
        <dbReference type="ARBA" id="ARBA00023015"/>
    </source>
</evidence>
<evidence type="ECO:0000256" key="4">
    <source>
        <dbReference type="SAM" id="Coils"/>
    </source>
</evidence>
<protein>
    <submittedName>
        <fullName evidence="6">MerR family transcriptional regulator</fullName>
    </submittedName>
</protein>
<dbReference type="PANTHER" id="PTHR30204">
    <property type="entry name" value="REDOX-CYCLING DRUG-SENSING TRANSCRIPTIONAL ACTIVATOR SOXR"/>
    <property type="match status" value="1"/>
</dbReference>
<gene>
    <name evidence="6" type="ORF">K0U00_12985</name>
</gene>
<keyword evidence="7" id="KW-1185">Reference proteome</keyword>
<dbReference type="InterPro" id="IPR009061">
    <property type="entry name" value="DNA-bd_dom_put_sf"/>
</dbReference>
<evidence type="ECO:0000313" key="6">
    <source>
        <dbReference type="EMBL" id="MBW7454950.1"/>
    </source>
</evidence>
<organism evidence="6 7">
    <name type="scientific">Paenibacillus sepulcri</name>
    <dbReference type="NCBI Taxonomy" id="359917"/>
    <lineage>
        <taxon>Bacteria</taxon>
        <taxon>Bacillati</taxon>
        <taxon>Bacillota</taxon>
        <taxon>Bacilli</taxon>
        <taxon>Bacillales</taxon>
        <taxon>Paenibacillaceae</taxon>
        <taxon>Paenibacillus</taxon>
    </lineage>
</organism>
<dbReference type="Gene3D" id="1.10.1660.10">
    <property type="match status" value="1"/>
</dbReference>
<comment type="caution">
    <text evidence="6">The sequence shown here is derived from an EMBL/GenBank/DDBJ whole genome shotgun (WGS) entry which is preliminary data.</text>
</comment>
<dbReference type="PROSITE" id="PS50937">
    <property type="entry name" value="HTH_MERR_2"/>
    <property type="match status" value="1"/>
</dbReference>
<reference evidence="6 7" key="1">
    <citation type="submission" date="2021-07" db="EMBL/GenBank/DDBJ databases">
        <title>Paenibacillus radiodurans sp. nov., isolated from the southeastern edge of Tengger Desert.</title>
        <authorList>
            <person name="Zhang G."/>
        </authorList>
    </citation>
    <scope>NUCLEOTIDE SEQUENCE [LARGE SCALE GENOMIC DNA]</scope>
    <source>
        <strain evidence="6 7">CCM 7311</strain>
    </source>
</reference>
<keyword evidence="2" id="KW-0238">DNA-binding</keyword>
<dbReference type="PANTHER" id="PTHR30204:SF94">
    <property type="entry name" value="HEAVY METAL-DEPENDENT TRANSCRIPTIONAL REGULATOR HI_0293-RELATED"/>
    <property type="match status" value="1"/>
</dbReference>
<keyword evidence="3" id="KW-0804">Transcription</keyword>
<dbReference type="InterPro" id="IPR000551">
    <property type="entry name" value="MerR-type_HTH_dom"/>
</dbReference>
<dbReference type="Pfam" id="PF13411">
    <property type="entry name" value="MerR_1"/>
    <property type="match status" value="1"/>
</dbReference>